<dbReference type="SUPFAM" id="SSF48239">
    <property type="entry name" value="Terpenoid cyclases/Protein prenyltransferases"/>
    <property type="match status" value="2"/>
</dbReference>
<dbReference type="InterPro" id="IPR001906">
    <property type="entry name" value="Terpene_synth_N"/>
</dbReference>
<dbReference type="SMR" id="A0A8F9U8Q4"/>
<keyword evidence="4" id="KW-0456">Lyase</keyword>
<dbReference type="InterPro" id="IPR036965">
    <property type="entry name" value="Terpene_synth_N_sf"/>
</dbReference>
<dbReference type="Pfam" id="PF01397">
    <property type="entry name" value="Terpene_synth"/>
    <property type="match status" value="1"/>
</dbReference>
<evidence type="ECO:0000256" key="2">
    <source>
        <dbReference type="ARBA" id="ARBA00022723"/>
    </source>
</evidence>
<dbReference type="GO" id="GO:0000287">
    <property type="term" value="F:magnesium ion binding"/>
    <property type="evidence" value="ECO:0007669"/>
    <property type="project" value="InterPro"/>
</dbReference>
<dbReference type="AlphaFoldDB" id="A0A8F9U8Q4"/>
<sequence>MEQSQAVERMKKELFSASAGLFTLLPISAYETAWVAMVPHSDDSSRPMFSEYLDWVTRNQNIMGFWFEDHVHEQYGTDLDYQETINYKHQWNSADLMATIACLIALKTWEITGFTHKINKGQKFLRENLEKELMKMRESKDESDKVGLQRWSLMVELAEAKGEEDETIEAIVMREIAFENSGSELFRSPSATACAFMISGNQTYKTYLQNLLVDCQQGVPPIYLADKDVIKLWVVDHLERLGCAEHFSEDIRHVMDHQYRKWIEEEVEVPKSEDVAFQIYKDSLAFRLLRMHGYQVFPGRFCWFIDDKEMLSHIKYHYHFFLGPMFSIYKASHIAFPDNHELDKAGEFAHQILQMGIFSMKSKNETKHSATSTIFQQEIEHEFGLKWLARMDFLEQRLYIERGGIYLFWMGKNAPYCKILQSGSLLQLAIDNFMTRQLVYKKELDELHGWAKDTGLSTMGFGREKTTYCYFAAASSTCLPLNTNSRKEAVKSAILITIADDFFDEKASLNDLSILTDAVQRWEGKGLTSHSKVIFTALDNLVHDISLKIFRLHGLDLKEILQDVWKEIFKSWLKEAEWSRSTHYISIDQYIENGKTSIAVHMIILTLCYLTNSKIDIEESCWDLRNIMITQSIMTSCRLLNDLESYEKEAMDGKPNIILLYLKENAKEGIDDAKSFVRNILEKENKKILQLVMSKNSTKSEMPKEWKDLHLSALKVFQMFFNSTNAFDSPTMLVESINKAIYEPLVNRKRSRPVWYVCNDMKPKSILEP</sequence>
<gene>
    <name evidence="7" type="primary">TPS3</name>
</gene>
<feature type="domain" description="Terpene synthase N-terminal" evidence="5">
    <location>
        <begin position="191"/>
        <end position="367"/>
    </location>
</feature>
<evidence type="ECO:0000313" key="7">
    <source>
        <dbReference type="EMBL" id="QYM90041.1"/>
    </source>
</evidence>
<dbReference type="GO" id="GO:0016102">
    <property type="term" value="P:diterpenoid biosynthetic process"/>
    <property type="evidence" value="ECO:0007669"/>
    <property type="project" value="TreeGrafter"/>
</dbReference>
<evidence type="ECO:0000259" key="6">
    <source>
        <dbReference type="Pfam" id="PF03936"/>
    </source>
</evidence>
<dbReference type="SUPFAM" id="SSF48576">
    <property type="entry name" value="Terpenoid synthases"/>
    <property type="match status" value="1"/>
</dbReference>
<dbReference type="Gene3D" id="1.10.600.10">
    <property type="entry name" value="Farnesyl Diphosphate Synthase"/>
    <property type="match status" value="1"/>
</dbReference>
<dbReference type="PANTHER" id="PTHR31739">
    <property type="entry name" value="ENT-COPALYL DIPHOSPHATE SYNTHASE, CHLOROPLASTIC"/>
    <property type="match status" value="1"/>
</dbReference>
<keyword evidence="2" id="KW-0479">Metal-binding</keyword>
<dbReference type="PANTHER" id="PTHR31739:SF25">
    <property type="entry name" value="(E,E)-GERANYLLINALOOL SYNTHASE"/>
    <property type="match status" value="1"/>
</dbReference>
<evidence type="ECO:0000256" key="4">
    <source>
        <dbReference type="ARBA" id="ARBA00023239"/>
    </source>
</evidence>
<proteinExistence type="evidence at transcript level"/>
<dbReference type="GO" id="GO:0010333">
    <property type="term" value="F:terpene synthase activity"/>
    <property type="evidence" value="ECO:0007669"/>
    <property type="project" value="InterPro"/>
</dbReference>
<dbReference type="Pfam" id="PF03936">
    <property type="entry name" value="Terpene_synth_C"/>
    <property type="match status" value="1"/>
</dbReference>
<dbReference type="EMBL" id="MW645240">
    <property type="protein sequence ID" value="QYM90041.1"/>
    <property type="molecule type" value="mRNA"/>
</dbReference>
<dbReference type="Gene3D" id="1.50.10.130">
    <property type="entry name" value="Terpene synthase, N-terminal domain"/>
    <property type="match status" value="1"/>
</dbReference>
<dbReference type="InterPro" id="IPR005630">
    <property type="entry name" value="Terpene_synthase_metal-bd"/>
</dbReference>
<dbReference type="FunFam" id="1.50.10.130:FF:000002">
    <property type="entry name" value="Ent-copalyl diphosphate synthase, chloroplastic"/>
    <property type="match status" value="1"/>
</dbReference>
<keyword evidence="3" id="KW-0460">Magnesium</keyword>
<evidence type="ECO:0000256" key="1">
    <source>
        <dbReference type="ARBA" id="ARBA00001946"/>
    </source>
</evidence>
<dbReference type="FunFam" id="1.10.600.10:FF:000036">
    <property type="entry name" value="cis-abienol synthase, chloroplastic"/>
    <property type="match status" value="1"/>
</dbReference>
<comment type="cofactor">
    <cofactor evidence="1">
        <name>Mg(2+)</name>
        <dbReference type="ChEBI" id="CHEBI:18420"/>
    </cofactor>
</comment>
<evidence type="ECO:0000256" key="3">
    <source>
        <dbReference type="ARBA" id="ARBA00022842"/>
    </source>
</evidence>
<dbReference type="InterPro" id="IPR050148">
    <property type="entry name" value="Terpene_synthase-like"/>
</dbReference>
<dbReference type="InterPro" id="IPR008930">
    <property type="entry name" value="Terpenoid_cyclase/PrenylTrfase"/>
</dbReference>
<dbReference type="Gene3D" id="1.50.10.160">
    <property type="match status" value="1"/>
</dbReference>
<reference evidence="7" key="1">
    <citation type="journal article" name="Front. Plant Sci.">
        <title>Terpene Synthase-b and Terpene Synthase-e/f Genes Produce Monoterpenes for Phalaenopsis bellina Floral Scent.</title>
        <authorList>
            <person name="Huang H."/>
            <person name="Kuo Y.W."/>
            <person name="Chuang Y.C."/>
            <person name="Yang Y.P."/>
            <person name="Huang L.M."/>
            <person name="Jeng M.F."/>
            <person name="Chen W.H."/>
            <person name="Chen H.H."/>
        </authorList>
    </citation>
    <scope>NUCLEOTIDE SEQUENCE</scope>
</reference>
<accession>A0A8F9U8Q4</accession>
<protein>
    <submittedName>
        <fullName evidence="7">Terpene synthase</fullName>
    </submittedName>
</protein>
<dbReference type="InterPro" id="IPR008949">
    <property type="entry name" value="Isoprenoid_synthase_dom_sf"/>
</dbReference>
<feature type="domain" description="Terpene synthase metal-binding" evidence="6">
    <location>
        <begin position="452"/>
        <end position="687"/>
    </location>
</feature>
<organism evidence="7">
    <name type="scientific">Phalaenopsis bellina</name>
    <dbReference type="NCBI Taxonomy" id="212058"/>
    <lineage>
        <taxon>Eukaryota</taxon>
        <taxon>Viridiplantae</taxon>
        <taxon>Streptophyta</taxon>
        <taxon>Embryophyta</taxon>
        <taxon>Tracheophyta</taxon>
        <taxon>Spermatophyta</taxon>
        <taxon>Magnoliopsida</taxon>
        <taxon>Liliopsida</taxon>
        <taxon>Asparagales</taxon>
        <taxon>Orchidaceae</taxon>
        <taxon>Epidendroideae</taxon>
        <taxon>Vandeae</taxon>
        <taxon>Aeridinae</taxon>
        <taxon>Phalaenopsis</taxon>
    </lineage>
</organism>
<name>A0A8F9U8Q4_9ASPA</name>
<evidence type="ECO:0000259" key="5">
    <source>
        <dbReference type="Pfam" id="PF01397"/>
    </source>
</evidence>